<dbReference type="EMBL" id="JACHXW010000001">
    <property type="protein sequence ID" value="MBB3150500.1"/>
    <property type="molecule type" value="Genomic_DNA"/>
</dbReference>
<evidence type="ECO:0000256" key="5">
    <source>
        <dbReference type="ARBA" id="ARBA00023014"/>
    </source>
</evidence>
<dbReference type="Gene3D" id="3.50.50.60">
    <property type="entry name" value="FAD/NAD(P)-binding domain"/>
    <property type="match status" value="1"/>
</dbReference>
<sequence length="521" mass="58369">MYNVIVYGATSAGVAAAVQAARLGRKVLLIANTYHIGGMTSSGLGATDINNRKGIGGISREFYRNVYKYYQDELSWSRQTPHEYDELLGTRFWLGRDEELGMRWMFEPKVASQIYVKMLKDAEVEVVLNERLALGSDDAVVKRGGRIVSIMMESGKKYEADLFIDSGYEGDLMAMAGISYTTGRESNSQYGELTNGILDNRPLEGGGVSPYVVKEDPESGLLPYVLSECPGPNGVSDSRVQAYCYRFTLSSDPENQLPIDKPENYDPKIHELLARRFEVNPKLTLDDILTLTPIPNRKTDTNHVDFVGANYDYADGDYATRERIEAQHRAFTLGTLWFLANDERIPVGVREDMRKWGLAADEFLGKDGFPEQIYIREGRRMVSDYVMTEMSVKKRTAPESVGLGTYYFDSHYVSHYAKDGQVHLEGTFWEDDELLYPISYQSIRPKREECSNLLLPVTLSSSHAAYGSIRMEPVYMVLGQSAAIAASLCLDLGVSVQDLPYEVLREKLLEAGQILDAGPLL</sequence>
<dbReference type="Pfam" id="PF12831">
    <property type="entry name" value="FAD_oxidored"/>
    <property type="match status" value="1"/>
</dbReference>
<dbReference type="InterPro" id="IPR036188">
    <property type="entry name" value="FAD/NAD-bd_sf"/>
</dbReference>
<dbReference type="RefSeq" id="WP_183558399.1">
    <property type="nucleotide sequence ID" value="NZ_CBCSLB010000001.1"/>
</dbReference>
<dbReference type="PANTHER" id="PTHR43498:SF1">
    <property type="entry name" value="COB--COM HETERODISULFIDE REDUCTASE IRON-SULFUR SUBUNIT A"/>
    <property type="match status" value="1"/>
</dbReference>
<dbReference type="AlphaFoldDB" id="A0A7W5C3I9"/>
<keyword evidence="2" id="KW-0479">Metal-binding</keyword>
<dbReference type="GO" id="GO:0016491">
    <property type="term" value="F:oxidoreductase activity"/>
    <property type="evidence" value="ECO:0007669"/>
    <property type="project" value="UniProtKB-KW"/>
</dbReference>
<dbReference type="InterPro" id="IPR039650">
    <property type="entry name" value="HdrA-like"/>
</dbReference>
<keyword evidence="3" id="KW-0560">Oxidoreductase</keyword>
<keyword evidence="4" id="KW-0408">Iron</keyword>
<evidence type="ECO:0000256" key="3">
    <source>
        <dbReference type="ARBA" id="ARBA00023002"/>
    </source>
</evidence>
<comment type="caution">
    <text evidence="6">The sequence shown here is derived from an EMBL/GenBank/DDBJ whole genome shotgun (WGS) entry which is preliminary data.</text>
</comment>
<evidence type="ECO:0000313" key="7">
    <source>
        <dbReference type="Proteomes" id="UP000518605"/>
    </source>
</evidence>
<evidence type="ECO:0000256" key="2">
    <source>
        <dbReference type="ARBA" id="ARBA00022723"/>
    </source>
</evidence>
<gene>
    <name evidence="6" type="ORF">FHS16_000532</name>
</gene>
<name>A0A7W5C3I9_9BACL</name>
<dbReference type="SUPFAM" id="SSF51905">
    <property type="entry name" value="FAD/NAD(P)-binding domain"/>
    <property type="match status" value="1"/>
</dbReference>
<accession>A0A7W5C3I9</accession>
<dbReference type="GO" id="GO:0046872">
    <property type="term" value="F:metal ion binding"/>
    <property type="evidence" value="ECO:0007669"/>
    <property type="project" value="UniProtKB-KW"/>
</dbReference>
<evidence type="ECO:0000313" key="6">
    <source>
        <dbReference type="EMBL" id="MBB3150500.1"/>
    </source>
</evidence>
<dbReference type="GO" id="GO:0051539">
    <property type="term" value="F:4 iron, 4 sulfur cluster binding"/>
    <property type="evidence" value="ECO:0007669"/>
    <property type="project" value="UniProtKB-KW"/>
</dbReference>
<reference evidence="6 7" key="1">
    <citation type="submission" date="2020-08" db="EMBL/GenBank/DDBJ databases">
        <title>Genomic Encyclopedia of Type Strains, Phase III (KMG-III): the genomes of soil and plant-associated and newly described type strains.</title>
        <authorList>
            <person name="Whitman W."/>
        </authorList>
    </citation>
    <scope>NUCLEOTIDE SEQUENCE [LARGE SCALE GENOMIC DNA]</scope>
    <source>
        <strain evidence="6 7">CECT 8234</strain>
    </source>
</reference>
<protein>
    <recommendedName>
        <fullName evidence="8">Xanthan lyase</fullName>
    </recommendedName>
</protein>
<evidence type="ECO:0008006" key="8">
    <source>
        <dbReference type="Google" id="ProtNLM"/>
    </source>
</evidence>
<proteinExistence type="predicted"/>
<keyword evidence="5" id="KW-0411">Iron-sulfur</keyword>
<organism evidence="6 7">
    <name type="scientific">Paenibacillus endophyticus</name>
    <dbReference type="NCBI Taxonomy" id="1294268"/>
    <lineage>
        <taxon>Bacteria</taxon>
        <taxon>Bacillati</taxon>
        <taxon>Bacillota</taxon>
        <taxon>Bacilli</taxon>
        <taxon>Bacillales</taxon>
        <taxon>Paenibacillaceae</taxon>
        <taxon>Paenibacillus</taxon>
    </lineage>
</organism>
<evidence type="ECO:0000256" key="1">
    <source>
        <dbReference type="ARBA" id="ARBA00022485"/>
    </source>
</evidence>
<dbReference type="PANTHER" id="PTHR43498">
    <property type="entry name" value="FERREDOXIN:COB-COM HETERODISULFIDE REDUCTASE SUBUNIT A"/>
    <property type="match status" value="1"/>
</dbReference>
<keyword evidence="1" id="KW-0004">4Fe-4S</keyword>
<dbReference type="Proteomes" id="UP000518605">
    <property type="component" value="Unassembled WGS sequence"/>
</dbReference>
<keyword evidence="7" id="KW-1185">Reference proteome</keyword>
<evidence type="ECO:0000256" key="4">
    <source>
        <dbReference type="ARBA" id="ARBA00023004"/>
    </source>
</evidence>